<evidence type="ECO:0000259" key="8">
    <source>
        <dbReference type="Pfam" id="PF00746"/>
    </source>
</evidence>
<dbReference type="OrthoDB" id="2199792at2"/>
<keyword evidence="6" id="KW-0812">Transmembrane</keyword>
<dbReference type="NCBIfam" id="TIGR04226">
    <property type="entry name" value="RrgB_K2N_iso_D2"/>
    <property type="match status" value="1"/>
</dbReference>
<evidence type="ECO:0000313" key="10">
    <source>
        <dbReference type="EMBL" id="SHM86314.1"/>
    </source>
</evidence>
<keyword evidence="6" id="KW-1133">Transmembrane helix</keyword>
<gene>
    <name evidence="10" type="ORF">SAMN04487860_11924</name>
</gene>
<feature type="transmembrane region" description="Helical" evidence="6">
    <location>
        <begin position="563"/>
        <end position="581"/>
    </location>
</feature>
<evidence type="ECO:0000256" key="4">
    <source>
        <dbReference type="ARBA" id="ARBA00023088"/>
    </source>
</evidence>
<dbReference type="Gene3D" id="2.60.40.10">
    <property type="entry name" value="Immunoglobulins"/>
    <property type="match status" value="2"/>
</dbReference>
<evidence type="ECO:0000256" key="6">
    <source>
        <dbReference type="SAM" id="Phobius"/>
    </source>
</evidence>
<dbReference type="InterPro" id="IPR041033">
    <property type="entry name" value="SpaA_PFL_dom_1"/>
</dbReference>
<feature type="domain" description="SpaA-like prealbumin fold" evidence="9">
    <location>
        <begin position="379"/>
        <end position="458"/>
    </location>
</feature>
<dbReference type="RefSeq" id="WP_072952280.1">
    <property type="nucleotide sequence ID" value="NZ_FRCT01000019.1"/>
</dbReference>
<proteinExistence type="predicted"/>
<feature type="signal peptide" evidence="7">
    <location>
        <begin position="1"/>
        <end position="22"/>
    </location>
</feature>
<dbReference type="Pfam" id="PF00746">
    <property type="entry name" value="Gram_pos_anchor"/>
    <property type="match status" value="1"/>
</dbReference>
<evidence type="ECO:0000256" key="5">
    <source>
        <dbReference type="SAM" id="MobiDB-lite"/>
    </source>
</evidence>
<keyword evidence="2" id="KW-0964">Secreted</keyword>
<keyword evidence="1" id="KW-0134">Cell wall</keyword>
<dbReference type="Pfam" id="PF17802">
    <property type="entry name" value="SpaA"/>
    <property type="match status" value="2"/>
</dbReference>
<feature type="domain" description="Gram-positive cocci surface proteins LPxTG" evidence="8">
    <location>
        <begin position="549"/>
        <end position="584"/>
    </location>
</feature>
<keyword evidence="3 7" id="KW-0732">Signal</keyword>
<evidence type="ECO:0000313" key="11">
    <source>
        <dbReference type="Proteomes" id="UP000184394"/>
    </source>
</evidence>
<dbReference type="NCBIfam" id="TIGR01167">
    <property type="entry name" value="LPXTG_anchor"/>
    <property type="match status" value="1"/>
</dbReference>
<protein>
    <submittedName>
        <fullName evidence="10">LPXTG-motif cell wall anchor domain-containing protein/fimbrial isopeptide formation D2 domain-containing protein</fullName>
    </submittedName>
</protein>
<dbReference type="Gene3D" id="2.60.40.740">
    <property type="match status" value="1"/>
</dbReference>
<feature type="chain" id="PRO_5038817038" evidence="7">
    <location>
        <begin position="23"/>
        <end position="590"/>
    </location>
</feature>
<feature type="compositionally biased region" description="Polar residues" evidence="5">
    <location>
        <begin position="351"/>
        <end position="363"/>
    </location>
</feature>
<dbReference type="InterPro" id="IPR019931">
    <property type="entry name" value="LPXTG_anchor"/>
</dbReference>
<sequence>MKNNKRFLALMTAGFLAITPMAATCMTAVAAGTSTLTVTDSDTVAHDYNAYQIITGTESGGKLTGLAWGNGINSASLISALTDSANAAALGITASEVGSTPESVAAVLSKITDGDKLQKLAKIIASCKDSTNAIDLVKSGTSYSASSLEHGWYLVLDESTLGNGNTDVKVRSANILKFTGDTTINSKHSLPTLDKQIVSPNPNTAKDANSASIGETITYSINLKVPDTTGYNKFFYVVEDTLSPGLDYIGTTSVVVDGHELTVDDDPTSSDSGKYYVNPGTYNSSTGTTIKYVFEDFLNYIKNTAGVEVGDDIVITYTAKLNENAVLTDAGNPNDAKLIYSNDPNHEYTGTPGTTPDEPSSSEPKGETPNDEVITFTTEVQIKKVDQDGKPLTGVGFTLKGSPVYQVLKSGVTFTADNDGTYYKLKTGAYTLNLPTTETSDKYESTTQKYKKTVNSGTLETASGSGTEKSVTATVDANGYISFKGLGAGEYTLVESTTPEGYNTISPISFTIGNGSSLATNNPNWTITPATFIRIDDENTYEVEIENRQGATLPTTGGIGTKLFYIIGGLLVAGSVVLLVTKKRMSTKED</sequence>
<keyword evidence="4" id="KW-0572">Peptidoglycan-anchor</keyword>
<evidence type="ECO:0000256" key="1">
    <source>
        <dbReference type="ARBA" id="ARBA00022512"/>
    </source>
</evidence>
<dbReference type="AlphaFoldDB" id="A0A1M7M6H5"/>
<name>A0A1M7M6H5_RUMFL</name>
<dbReference type="InterPro" id="IPR013783">
    <property type="entry name" value="Ig-like_fold"/>
</dbReference>
<evidence type="ECO:0000256" key="7">
    <source>
        <dbReference type="SAM" id="SignalP"/>
    </source>
</evidence>
<evidence type="ECO:0000259" key="9">
    <source>
        <dbReference type="Pfam" id="PF17802"/>
    </source>
</evidence>
<feature type="domain" description="SpaA-like prealbumin fold" evidence="9">
    <location>
        <begin position="469"/>
        <end position="516"/>
    </location>
</feature>
<evidence type="ECO:0000256" key="2">
    <source>
        <dbReference type="ARBA" id="ARBA00022525"/>
    </source>
</evidence>
<dbReference type="EMBL" id="FRCT01000019">
    <property type="protein sequence ID" value="SHM86314.1"/>
    <property type="molecule type" value="Genomic_DNA"/>
</dbReference>
<organism evidence="10 11">
    <name type="scientific">Ruminococcus flavefaciens</name>
    <dbReference type="NCBI Taxonomy" id="1265"/>
    <lineage>
        <taxon>Bacteria</taxon>
        <taxon>Bacillati</taxon>
        <taxon>Bacillota</taxon>
        <taxon>Clostridia</taxon>
        <taxon>Eubacteriales</taxon>
        <taxon>Oscillospiraceae</taxon>
        <taxon>Ruminococcus</taxon>
    </lineage>
</organism>
<dbReference type="SUPFAM" id="SSF49478">
    <property type="entry name" value="Cna protein B-type domain"/>
    <property type="match status" value="1"/>
</dbReference>
<evidence type="ECO:0000256" key="3">
    <source>
        <dbReference type="ARBA" id="ARBA00022729"/>
    </source>
</evidence>
<reference evidence="10 11" key="1">
    <citation type="submission" date="2016-11" db="EMBL/GenBank/DDBJ databases">
        <authorList>
            <person name="Jaros S."/>
            <person name="Januszkiewicz K."/>
            <person name="Wedrychowicz H."/>
        </authorList>
    </citation>
    <scope>NUCLEOTIDE SEQUENCE [LARGE SCALE GENOMIC DNA]</scope>
    <source>
        <strain evidence="10 11">Y1</strain>
    </source>
</reference>
<keyword evidence="6" id="KW-0472">Membrane</keyword>
<accession>A0A1M7M6H5</accession>
<feature type="region of interest" description="Disordered" evidence="5">
    <location>
        <begin position="332"/>
        <end position="371"/>
    </location>
</feature>
<dbReference type="Proteomes" id="UP000184394">
    <property type="component" value="Unassembled WGS sequence"/>
</dbReference>
<dbReference type="InterPro" id="IPR026466">
    <property type="entry name" value="Fim_isopep_form_D2_dom"/>
</dbReference>